<proteinExistence type="predicted"/>
<protein>
    <submittedName>
        <fullName evidence="1">Uncharacterized protein</fullName>
    </submittedName>
</protein>
<evidence type="ECO:0000313" key="2">
    <source>
        <dbReference type="Proteomes" id="UP000784294"/>
    </source>
</evidence>
<reference evidence="1" key="1">
    <citation type="submission" date="2018-11" db="EMBL/GenBank/DDBJ databases">
        <authorList>
            <consortium name="Pathogen Informatics"/>
        </authorList>
    </citation>
    <scope>NUCLEOTIDE SEQUENCE</scope>
</reference>
<evidence type="ECO:0000313" key="1">
    <source>
        <dbReference type="EMBL" id="VEL34175.1"/>
    </source>
</evidence>
<accession>A0A3S5AWU1</accession>
<sequence>MQLRRLMQFSRLEKTWKLYLHTPEAPIRVPERRVPMLLLILCPQAQAQAEWQAGMGVEMETSAYSRTWNGLEAGLGPMGSSSLEDEDTTPAIRSLEEHRWPKSWPRKWTQIRATTFQPATRDSSIPVGRLSNLKSQADCSEGELRPKLTRFSRAHFLLLDRRLAWWRRRAWK</sequence>
<dbReference type="Proteomes" id="UP000784294">
    <property type="component" value="Unassembled WGS sequence"/>
</dbReference>
<name>A0A3S5AWU1_9PLAT</name>
<gene>
    <name evidence="1" type="ORF">PXEA_LOCUS27615</name>
</gene>
<keyword evidence="2" id="KW-1185">Reference proteome</keyword>
<comment type="caution">
    <text evidence="1">The sequence shown here is derived from an EMBL/GenBank/DDBJ whole genome shotgun (WGS) entry which is preliminary data.</text>
</comment>
<dbReference type="AlphaFoldDB" id="A0A3S5AWU1"/>
<organism evidence="1 2">
    <name type="scientific">Protopolystoma xenopodis</name>
    <dbReference type="NCBI Taxonomy" id="117903"/>
    <lineage>
        <taxon>Eukaryota</taxon>
        <taxon>Metazoa</taxon>
        <taxon>Spiralia</taxon>
        <taxon>Lophotrochozoa</taxon>
        <taxon>Platyhelminthes</taxon>
        <taxon>Monogenea</taxon>
        <taxon>Polyopisthocotylea</taxon>
        <taxon>Polystomatidea</taxon>
        <taxon>Polystomatidae</taxon>
        <taxon>Protopolystoma</taxon>
    </lineage>
</organism>
<dbReference type="EMBL" id="CAAALY010247148">
    <property type="protein sequence ID" value="VEL34175.1"/>
    <property type="molecule type" value="Genomic_DNA"/>
</dbReference>